<accession>A0A7R7DRV1</accession>
<dbReference type="Proteomes" id="UP000611640">
    <property type="component" value="Chromosome"/>
</dbReference>
<dbReference type="SUPFAM" id="SSF46689">
    <property type="entry name" value="Homeodomain-like"/>
    <property type="match status" value="1"/>
</dbReference>
<keyword evidence="8" id="KW-1185">Reference proteome</keyword>
<keyword evidence="2 4" id="KW-0238">DNA-binding</keyword>
<feature type="domain" description="HTH tetR-type" evidence="6">
    <location>
        <begin position="13"/>
        <end position="72"/>
    </location>
</feature>
<dbReference type="PROSITE" id="PS50977">
    <property type="entry name" value="HTH_TETR_2"/>
    <property type="match status" value="1"/>
</dbReference>
<dbReference type="InterPro" id="IPR050109">
    <property type="entry name" value="HTH-type_TetR-like_transc_reg"/>
</dbReference>
<evidence type="ECO:0000313" key="7">
    <source>
        <dbReference type="EMBL" id="BCJ36730.1"/>
    </source>
</evidence>
<proteinExistence type="predicted"/>
<dbReference type="EMBL" id="AP023355">
    <property type="protein sequence ID" value="BCJ36730.1"/>
    <property type="molecule type" value="Genomic_DNA"/>
</dbReference>
<dbReference type="GO" id="GO:0003700">
    <property type="term" value="F:DNA-binding transcription factor activity"/>
    <property type="evidence" value="ECO:0007669"/>
    <property type="project" value="TreeGrafter"/>
</dbReference>
<dbReference type="KEGG" id="atl:Athai_42330"/>
<feature type="region of interest" description="Disordered" evidence="5">
    <location>
        <begin position="102"/>
        <end position="148"/>
    </location>
</feature>
<keyword evidence="1" id="KW-0805">Transcription regulation</keyword>
<reference evidence="7 8" key="1">
    <citation type="submission" date="2020-08" db="EMBL/GenBank/DDBJ databases">
        <title>Whole genome shotgun sequence of Actinocatenispora thailandica NBRC 105041.</title>
        <authorList>
            <person name="Komaki H."/>
            <person name="Tamura T."/>
        </authorList>
    </citation>
    <scope>NUCLEOTIDE SEQUENCE [LARGE SCALE GENOMIC DNA]</scope>
    <source>
        <strain evidence="7 8">NBRC 105041</strain>
    </source>
</reference>
<evidence type="ECO:0000256" key="4">
    <source>
        <dbReference type="PROSITE-ProRule" id="PRU00335"/>
    </source>
</evidence>
<dbReference type="InterPro" id="IPR001647">
    <property type="entry name" value="HTH_TetR"/>
</dbReference>
<feature type="DNA-binding region" description="H-T-H motif" evidence="4">
    <location>
        <begin position="35"/>
        <end position="54"/>
    </location>
</feature>
<dbReference type="InterPro" id="IPR009057">
    <property type="entry name" value="Homeodomain-like_sf"/>
</dbReference>
<sequence>MATAARPMRADARRNYERLLAVAREAITERGAEVSLDDIARRAHVGPGTLYRHFPNRDALLGAVLADWAEELRRQGDDLVADPDPAGALDRWLRLLLGHLGTYRGSRPRSSPPPGTTSRRSHRPASRCTTPAGRWSNAPVRRARCGPS</sequence>
<evidence type="ECO:0000256" key="1">
    <source>
        <dbReference type="ARBA" id="ARBA00023015"/>
    </source>
</evidence>
<evidence type="ECO:0000256" key="5">
    <source>
        <dbReference type="SAM" id="MobiDB-lite"/>
    </source>
</evidence>
<organism evidence="7 8">
    <name type="scientific">Actinocatenispora thailandica</name>
    <dbReference type="NCBI Taxonomy" id="227318"/>
    <lineage>
        <taxon>Bacteria</taxon>
        <taxon>Bacillati</taxon>
        <taxon>Actinomycetota</taxon>
        <taxon>Actinomycetes</taxon>
        <taxon>Micromonosporales</taxon>
        <taxon>Micromonosporaceae</taxon>
        <taxon>Actinocatenispora</taxon>
    </lineage>
</organism>
<evidence type="ECO:0000313" key="8">
    <source>
        <dbReference type="Proteomes" id="UP000611640"/>
    </source>
</evidence>
<keyword evidence="3" id="KW-0804">Transcription</keyword>
<evidence type="ECO:0000256" key="3">
    <source>
        <dbReference type="ARBA" id="ARBA00023163"/>
    </source>
</evidence>
<dbReference type="Pfam" id="PF00440">
    <property type="entry name" value="TetR_N"/>
    <property type="match status" value="1"/>
</dbReference>
<protein>
    <recommendedName>
        <fullName evidence="6">HTH tetR-type domain-containing protein</fullName>
    </recommendedName>
</protein>
<dbReference type="PANTHER" id="PTHR30055:SF234">
    <property type="entry name" value="HTH-TYPE TRANSCRIPTIONAL REGULATOR BETI"/>
    <property type="match status" value="1"/>
</dbReference>
<evidence type="ECO:0000259" key="6">
    <source>
        <dbReference type="PROSITE" id="PS50977"/>
    </source>
</evidence>
<dbReference type="AlphaFoldDB" id="A0A7R7DRV1"/>
<name>A0A7R7DRV1_9ACTN</name>
<gene>
    <name evidence="7" type="ORF">Athai_42330</name>
</gene>
<dbReference type="PRINTS" id="PR00455">
    <property type="entry name" value="HTHTETR"/>
</dbReference>
<dbReference type="Gene3D" id="1.10.357.10">
    <property type="entry name" value="Tetracycline Repressor, domain 2"/>
    <property type="match status" value="1"/>
</dbReference>
<dbReference type="GO" id="GO:0000976">
    <property type="term" value="F:transcription cis-regulatory region binding"/>
    <property type="evidence" value="ECO:0007669"/>
    <property type="project" value="TreeGrafter"/>
</dbReference>
<evidence type="ECO:0000256" key="2">
    <source>
        <dbReference type="ARBA" id="ARBA00023125"/>
    </source>
</evidence>
<dbReference type="PANTHER" id="PTHR30055">
    <property type="entry name" value="HTH-TYPE TRANSCRIPTIONAL REGULATOR RUTR"/>
    <property type="match status" value="1"/>
</dbReference>